<reference evidence="1 2" key="1">
    <citation type="submission" date="2019-09" db="EMBL/GenBank/DDBJ databases">
        <title>Taxonomic organization of the family Brucellaceae based on a phylogenomic approach.</title>
        <authorList>
            <person name="Leclercq S."/>
            <person name="Cloeckaert A."/>
            <person name="Zygmunt M.S."/>
        </authorList>
    </citation>
    <scope>NUCLEOTIDE SEQUENCE [LARGE SCALE GENOMIC DNA]</scope>
    <source>
        <strain evidence="1 2">TA93</strain>
    </source>
</reference>
<dbReference type="Proteomes" id="UP000460650">
    <property type="component" value="Unassembled WGS sequence"/>
</dbReference>
<name>A0A7V7VSS4_9HYPH</name>
<dbReference type="RefSeq" id="WP_008936504.1">
    <property type="nucleotide sequence ID" value="NZ_WBVY01000004.1"/>
</dbReference>
<evidence type="ECO:0000313" key="1">
    <source>
        <dbReference type="EMBL" id="KAB2656272.1"/>
    </source>
</evidence>
<evidence type="ECO:0000313" key="2">
    <source>
        <dbReference type="Proteomes" id="UP000460650"/>
    </source>
</evidence>
<accession>A0A7V7VSS4</accession>
<sequence length="88" mass="9145">MPYPITPFVGMKPGEKNDQASKVKLGTTFTGDDGHVYIYAKASAAIAASTVSVLTEPAMTMAGGAGDWTSPAFALANGDEAWFMKTAI</sequence>
<comment type="caution">
    <text evidence="1">The sequence shown here is derived from an EMBL/GenBank/DDBJ whole genome shotgun (WGS) entry which is preliminary data.</text>
</comment>
<organism evidence="1 2">
    <name type="scientific">Brucella tritici</name>
    <dbReference type="NCBI Taxonomy" id="94626"/>
    <lineage>
        <taxon>Bacteria</taxon>
        <taxon>Pseudomonadati</taxon>
        <taxon>Pseudomonadota</taxon>
        <taxon>Alphaproteobacteria</taxon>
        <taxon>Hyphomicrobiales</taxon>
        <taxon>Brucellaceae</taxon>
        <taxon>Brucella/Ochrobactrum group</taxon>
        <taxon>Brucella</taxon>
    </lineage>
</organism>
<gene>
    <name evidence="1" type="ORF">F9K94_17380</name>
</gene>
<proteinExistence type="predicted"/>
<dbReference type="AlphaFoldDB" id="A0A7V7VSS4"/>
<dbReference type="EMBL" id="WBVY01000004">
    <property type="protein sequence ID" value="KAB2656272.1"/>
    <property type="molecule type" value="Genomic_DNA"/>
</dbReference>
<protein>
    <submittedName>
        <fullName evidence="1">Uncharacterized protein</fullName>
    </submittedName>
</protein>